<comment type="catalytic activity">
    <reaction evidence="9">
        <text>IMP + H2O = 5-formamido-1-(5-phospho-D-ribosyl)imidazole-4-carboxamide</text>
        <dbReference type="Rhea" id="RHEA:18445"/>
        <dbReference type="ChEBI" id="CHEBI:15377"/>
        <dbReference type="ChEBI" id="CHEBI:58053"/>
        <dbReference type="ChEBI" id="CHEBI:58467"/>
        <dbReference type="EC" id="3.5.4.10"/>
    </reaction>
</comment>
<feature type="region of interest" description="Disordered" evidence="10">
    <location>
        <begin position="103"/>
        <end position="126"/>
    </location>
</feature>
<evidence type="ECO:0000256" key="7">
    <source>
        <dbReference type="ARBA" id="ARBA00023268"/>
    </source>
</evidence>
<dbReference type="Gene3D" id="3.40.50.1380">
    <property type="entry name" value="Methylglyoxal synthase-like domain"/>
    <property type="match status" value="1"/>
</dbReference>
<dbReference type="PANTHER" id="PTHR11692:SF0">
    <property type="entry name" value="BIFUNCTIONAL PURINE BIOSYNTHESIS PROTEIN ATIC"/>
    <property type="match status" value="1"/>
</dbReference>
<dbReference type="InterPro" id="IPR002695">
    <property type="entry name" value="PurH-like"/>
</dbReference>
<dbReference type="GO" id="GO:0005829">
    <property type="term" value="C:cytosol"/>
    <property type="evidence" value="ECO:0007669"/>
    <property type="project" value="TreeGrafter"/>
</dbReference>
<accession>A0A1D2A6J4</accession>
<dbReference type="NCBIfam" id="TIGR00355">
    <property type="entry name" value="purH"/>
    <property type="match status" value="1"/>
</dbReference>
<comment type="similarity">
    <text evidence="3">Belongs to the PurH family.</text>
</comment>
<evidence type="ECO:0000256" key="6">
    <source>
        <dbReference type="ARBA" id="ARBA00022801"/>
    </source>
</evidence>
<dbReference type="AlphaFoldDB" id="A0A1D2A6J4"/>
<dbReference type="GO" id="GO:0003937">
    <property type="term" value="F:IMP cyclohydrolase activity"/>
    <property type="evidence" value="ECO:0007669"/>
    <property type="project" value="UniProtKB-EC"/>
</dbReference>
<dbReference type="NCBIfam" id="NF002049">
    <property type="entry name" value="PRK00881.1"/>
    <property type="match status" value="1"/>
</dbReference>
<evidence type="ECO:0000259" key="11">
    <source>
        <dbReference type="PROSITE" id="PS51855"/>
    </source>
</evidence>
<keyword evidence="5" id="KW-0658">Purine biosynthesis</keyword>
<organism evidence="12">
    <name type="scientific">Auxenochlorella protothecoides</name>
    <name type="common">Green microalga</name>
    <name type="synonym">Chlorella protothecoides</name>
    <dbReference type="NCBI Taxonomy" id="3075"/>
    <lineage>
        <taxon>Eukaryota</taxon>
        <taxon>Viridiplantae</taxon>
        <taxon>Chlorophyta</taxon>
        <taxon>core chlorophytes</taxon>
        <taxon>Trebouxiophyceae</taxon>
        <taxon>Chlorellales</taxon>
        <taxon>Chlorellaceae</taxon>
        <taxon>Auxenochlorella</taxon>
    </lineage>
</organism>
<evidence type="ECO:0000256" key="8">
    <source>
        <dbReference type="ARBA" id="ARBA00050488"/>
    </source>
</evidence>
<name>A0A1D2A6J4_AUXPR</name>
<sequence>ETERDPITPTNPADAQHARRGGDISLGFSGAPCRSTLYTRGPDTSQHSHYITMLAITGTARAVTVRVGCASRVVGAPAVPRSLRYQFGKSSIQHVRSARVNKGRGLTTPCSMSQASPTTSASPRASAASKGQVLVSVSDKSDLLPFVQGLVELGYDIVSTGGSASALDKAGVPVRHVEDVTGFPEMLDGRVKTLHPKVHGGILARRDVPSHMAALEEHSIDLINIVIVNLYPFRQTVTAEQKPAYEVAVENIDIGGPSMIRAAAKNHAHVLVVVEPADYPSVLEALRNGKADAALRRHLAWKAFQHTATYDATVAEWFWGEIGSGPAPERCVPMKLGATLRYGENPHQTAAFYTDVSLGEHGRGGVATSLQHHGKELSYNNYLDADAAYLAVCDIVDPACVIVKHTNPCGVAAREDLLEAYRLAVRADPTSAFGGIVAFNRTVDEALAREIREFRSPADNETRMFYEIVIAPGYTPEGLAVLKGKSKALRILEAAPRAPSGDSLRQVAAGWLQQDADSLVPSQIDFKVVSEAQPTPQQLEDIKFAWQCVKHVKSNAITVAKDRRLLGMGSGQPNRVKSVQIALEKAAEEVKGSVLASDAFFPFSWNDSVEIACKAGVSAIVHPGGSLRDQDAIDCCNKYGVVLLTTGVRHFKH</sequence>
<dbReference type="InterPro" id="IPR011607">
    <property type="entry name" value="MGS-like_dom"/>
</dbReference>
<gene>
    <name evidence="12" type="ORF">g.104</name>
</gene>
<evidence type="ECO:0000313" key="12">
    <source>
        <dbReference type="EMBL" id="JAT74839.1"/>
    </source>
</evidence>
<dbReference type="FunFam" id="3.40.140.20:FF:000002">
    <property type="entry name" value="Bifunctional purine biosynthesis protein PurH"/>
    <property type="match status" value="1"/>
</dbReference>
<evidence type="ECO:0000256" key="1">
    <source>
        <dbReference type="ARBA" id="ARBA00004844"/>
    </source>
</evidence>
<evidence type="ECO:0000256" key="2">
    <source>
        <dbReference type="ARBA" id="ARBA00004954"/>
    </source>
</evidence>
<evidence type="ECO:0000256" key="10">
    <source>
        <dbReference type="SAM" id="MobiDB-lite"/>
    </source>
</evidence>
<protein>
    <recommendedName>
        <fullName evidence="11">MGS-like domain-containing protein</fullName>
    </recommendedName>
</protein>
<dbReference type="SMART" id="SM00798">
    <property type="entry name" value="AICARFT_IMPCHas"/>
    <property type="match status" value="1"/>
</dbReference>
<feature type="non-terminal residue" evidence="12">
    <location>
        <position position="1"/>
    </location>
</feature>
<dbReference type="SMART" id="SM00851">
    <property type="entry name" value="MGS"/>
    <property type="match status" value="1"/>
</dbReference>
<dbReference type="SUPFAM" id="SSF53927">
    <property type="entry name" value="Cytidine deaminase-like"/>
    <property type="match status" value="1"/>
</dbReference>
<dbReference type="UniPathway" id="UPA00074">
    <property type="reaction ID" value="UER00133"/>
</dbReference>
<proteinExistence type="inferred from homology"/>
<evidence type="ECO:0000256" key="4">
    <source>
        <dbReference type="ARBA" id="ARBA00022679"/>
    </source>
</evidence>
<feature type="compositionally biased region" description="Low complexity" evidence="10">
    <location>
        <begin position="111"/>
        <end position="126"/>
    </location>
</feature>
<comment type="pathway">
    <text evidence="2">Purine metabolism; IMP biosynthesis via de novo pathway; 5-formamido-1-(5-phospho-D-ribosyl)imidazole-4-carboxamide from 5-amino-1-(5-phospho-D-ribosyl)imidazole-4-carboxamide (10-formyl THF route): step 1/1.</text>
</comment>
<comment type="pathway">
    <text evidence="1">Purine metabolism; IMP biosynthesis via de novo pathway; IMP from 5-formamido-1-(5-phospho-D-ribosyl)imidazole-4-carboxamide: step 1/1.</text>
</comment>
<dbReference type="FunFam" id="3.40.140.20:FF:000001">
    <property type="entry name" value="Bifunctional purine biosynthesis protein PurH"/>
    <property type="match status" value="1"/>
</dbReference>
<keyword evidence="7" id="KW-0511">Multifunctional enzyme</keyword>
<evidence type="ECO:0000256" key="9">
    <source>
        <dbReference type="ARBA" id="ARBA00050687"/>
    </source>
</evidence>
<dbReference type="PANTHER" id="PTHR11692">
    <property type="entry name" value="BIFUNCTIONAL PURINE BIOSYNTHESIS PROTEIN PURH"/>
    <property type="match status" value="1"/>
</dbReference>
<dbReference type="Pfam" id="PF01808">
    <property type="entry name" value="AICARFT_IMPCHas"/>
    <property type="match status" value="1"/>
</dbReference>
<keyword evidence="6" id="KW-0378">Hydrolase</keyword>
<dbReference type="HAMAP" id="MF_00139">
    <property type="entry name" value="PurH"/>
    <property type="match status" value="1"/>
</dbReference>
<dbReference type="FunFam" id="3.40.50.1380:FF:000001">
    <property type="entry name" value="Bifunctional purine biosynthesis protein PurH"/>
    <property type="match status" value="1"/>
</dbReference>
<dbReference type="InterPro" id="IPR036914">
    <property type="entry name" value="MGS-like_dom_sf"/>
</dbReference>
<reference evidence="12" key="1">
    <citation type="submission" date="2015-08" db="EMBL/GenBank/DDBJ databases">
        <authorList>
            <person name="Babu N.S."/>
            <person name="Beckwith C.J."/>
            <person name="Beseler K.G."/>
            <person name="Brison A."/>
            <person name="Carone J.V."/>
            <person name="Caskin T.P."/>
            <person name="Diamond M."/>
            <person name="Durham M.E."/>
            <person name="Foxe J.M."/>
            <person name="Go M."/>
            <person name="Henderson B.A."/>
            <person name="Jones I.B."/>
            <person name="McGettigan J.A."/>
            <person name="Micheletti S.J."/>
            <person name="Nasrallah M.E."/>
            <person name="Ortiz D."/>
            <person name="Piller C.R."/>
            <person name="Privatt S.R."/>
            <person name="Schneider S.L."/>
            <person name="Sharp S."/>
            <person name="Smith T.C."/>
            <person name="Stanton J.D."/>
            <person name="Ullery H.E."/>
            <person name="Wilson R.J."/>
            <person name="Serrano M.G."/>
            <person name="Buck G."/>
            <person name="Lee V."/>
            <person name="Wang Y."/>
            <person name="Carvalho R."/>
            <person name="Voegtly L."/>
            <person name="Shi R."/>
            <person name="Duckworth R."/>
            <person name="Johnson A."/>
            <person name="Loviza R."/>
            <person name="Walstead R."/>
            <person name="Shah Z."/>
            <person name="Kiflezghi M."/>
            <person name="Wade K."/>
            <person name="Ball S.L."/>
            <person name="Bradley K.W."/>
            <person name="Asai D.J."/>
            <person name="Bowman C.A."/>
            <person name="Russell D.A."/>
            <person name="Pope W.H."/>
            <person name="Jacobs-Sera D."/>
            <person name="Hendrix R.W."/>
            <person name="Hatfull G.F."/>
        </authorList>
    </citation>
    <scope>NUCLEOTIDE SEQUENCE</scope>
</reference>
<evidence type="ECO:0000256" key="5">
    <source>
        <dbReference type="ARBA" id="ARBA00022755"/>
    </source>
</evidence>
<comment type="catalytic activity">
    <reaction evidence="8">
        <text>(6R)-10-formyltetrahydrofolate + 5-amino-1-(5-phospho-beta-D-ribosyl)imidazole-4-carboxamide = 5-formamido-1-(5-phospho-D-ribosyl)imidazole-4-carboxamide + (6S)-5,6,7,8-tetrahydrofolate</text>
        <dbReference type="Rhea" id="RHEA:22192"/>
        <dbReference type="ChEBI" id="CHEBI:57453"/>
        <dbReference type="ChEBI" id="CHEBI:58467"/>
        <dbReference type="ChEBI" id="CHEBI:58475"/>
        <dbReference type="ChEBI" id="CHEBI:195366"/>
        <dbReference type="EC" id="2.1.2.3"/>
    </reaction>
</comment>
<feature type="domain" description="MGS-like" evidence="11">
    <location>
        <begin position="123"/>
        <end position="274"/>
    </location>
</feature>
<dbReference type="CDD" id="cd01421">
    <property type="entry name" value="IMPCH"/>
    <property type="match status" value="1"/>
</dbReference>
<feature type="region of interest" description="Disordered" evidence="10">
    <location>
        <begin position="1"/>
        <end position="26"/>
    </location>
</feature>
<dbReference type="GO" id="GO:0004643">
    <property type="term" value="F:phosphoribosylaminoimidazolecarboxamide formyltransferase activity"/>
    <property type="evidence" value="ECO:0007669"/>
    <property type="project" value="UniProtKB-EC"/>
</dbReference>
<evidence type="ECO:0000256" key="3">
    <source>
        <dbReference type="ARBA" id="ARBA00007667"/>
    </source>
</evidence>
<dbReference type="PROSITE" id="PS51855">
    <property type="entry name" value="MGS"/>
    <property type="match status" value="1"/>
</dbReference>
<keyword evidence="4" id="KW-0808">Transferase</keyword>
<dbReference type="InterPro" id="IPR024051">
    <property type="entry name" value="AICAR_Tfase_dup_dom_sf"/>
</dbReference>
<dbReference type="EMBL" id="GDKF01003783">
    <property type="protein sequence ID" value="JAT74839.1"/>
    <property type="molecule type" value="Transcribed_RNA"/>
</dbReference>
<dbReference type="Gene3D" id="3.40.140.20">
    <property type="match status" value="2"/>
</dbReference>
<dbReference type="Pfam" id="PF02142">
    <property type="entry name" value="MGS"/>
    <property type="match status" value="1"/>
</dbReference>
<dbReference type="SUPFAM" id="SSF52335">
    <property type="entry name" value="Methylglyoxal synthase-like"/>
    <property type="match status" value="1"/>
</dbReference>
<dbReference type="InterPro" id="IPR016193">
    <property type="entry name" value="Cytidine_deaminase-like"/>
</dbReference>
<dbReference type="GO" id="GO:0006189">
    <property type="term" value="P:'de novo' IMP biosynthetic process"/>
    <property type="evidence" value="ECO:0007669"/>
    <property type="project" value="UniProtKB-UniPathway"/>
</dbReference>